<dbReference type="RefSeq" id="XP_030827922.1">
    <property type="nucleotide sequence ID" value="XM_030972062.1"/>
</dbReference>
<comment type="similarity">
    <text evidence="1 5">Belongs to the NAD-dependent glycerol-3-phosphate dehydrogenase family.</text>
</comment>
<dbReference type="PANTHER" id="PTHR11728:SF8">
    <property type="entry name" value="GLYCEROL-3-PHOSPHATE DEHYDROGENASE [NAD(+)]-RELATED"/>
    <property type="match status" value="1"/>
</dbReference>
<evidence type="ECO:0000256" key="5">
    <source>
        <dbReference type="RuleBase" id="RU000437"/>
    </source>
</evidence>
<dbReference type="SUPFAM" id="SSF51735">
    <property type="entry name" value="NAD(P)-binding Rossmann-fold domains"/>
    <property type="match status" value="1"/>
</dbReference>
<dbReference type="EC" id="1.1.1.8" evidence="6"/>
<dbReference type="Gene3D" id="1.10.1040.10">
    <property type="entry name" value="N-(1-d-carboxylethyl)-l-norvaline Dehydrogenase, domain 2"/>
    <property type="match status" value="1"/>
</dbReference>
<keyword evidence="3 5" id="KW-0520">NAD</keyword>
<dbReference type="PROSITE" id="PS00957">
    <property type="entry name" value="NAD_G3PDH"/>
    <property type="match status" value="1"/>
</dbReference>
<dbReference type="GO" id="GO:0046168">
    <property type="term" value="P:glycerol-3-phosphate catabolic process"/>
    <property type="evidence" value="ECO:0007669"/>
    <property type="project" value="UniProtKB-UniRule"/>
</dbReference>
<name>A0A7M7MY73_STRPU</name>
<dbReference type="PANTHER" id="PTHR11728">
    <property type="entry name" value="GLYCEROL-3-PHOSPHATE DEHYDROGENASE"/>
    <property type="match status" value="1"/>
</dbReference>
<evidence type="ECO:0000259" key="8">
    <source>
        <dbReference type="Pfam" id="PF07479"/>
    </source>
</evidence>
<dbReference type="FunFam" id="3.40.50.720:FF:000549">
    <property type="entry name" value="Glycerol-3-phosphate dehydrogenase [NAD(+)]"/>
    <property type="match status" value="1"/>
</dbReference>
<proteinExistence type="inferred from homology"/>
<evidence type="ECO:0000313" key="10">
    <source>
        <dbReference type="Proteomes" id="UP000007110"/>
    </source>
</evidence>
<dbReference type="EnsemblMetazoa" id="XM_030972062">
    <property type="protein sequence ID" value="XP_030827922"/>
    <property type="gene ID" value="LOC763067"/>
</dbReference>
<dbReference type="AlphaFoldDB" id="A0A7M7MY73"/>
<dbReference type="InterPro" id="IPR006109">
    <property type="entry name" value="G3P_DH_NAD-dep_C"/>
</dbReference>
<dbReference type="GO" id="GO:0006072">
    <property type="term" value="P:glycerol-3-phosphate metabolic process"/>
    <property type="evidence" value="ECO:0000318"/>
    <property type="project" value="GO_Central"/>
</dbReference>
<dbReference type="GO" id="GO:0141152">
    <property type="term" value="F:glycerol-3-phosphate dehydrogenase (NAD+) activity"/>
    <property type="evidence" value="ECO:0007669"/>
    <property type="project" value="UniProtKB-UniRule"/>
</dbReference>
<dbReference type="Pfam" id="PF07479">
    <property type="entry name" value="NAD_Gly3P_dh_C"/>
    <property type="match status" value="1"/>
</dbReference>
<keyword evidence="10" id="KW-1185">Reference proteome</keyword>
<sequence>MHFGLLRKYFRVISLVENTLSCLGPRNSINPARITQRKLILESSVNLLCFPQNQAVNRRKMSNQSARKVCIIGSGNWGSAIARIVGVNAKKYPEFEDEVSMWVFEEMVNGKKLTETINTTHINEKYLPGHILPDNVVAIPDVAEAAKGARLLIFVLPHQFVPKVCESLKGKIDPDTIAISLIKGVHIKDKGLELISEMISSYLGGVPCHVLMGANLAPEVAAEKFCETTIGCKDKEKGILLKKLFEVDYFRVVVVEDENTVELCGALKNIVAVGAGIIDGLKLGDNTKAAIIRLGLMEMVSFAETFYKNVDKATFLESCGVADLITTCYGGRNRRVAEAFVVTGKTIEELEKEMLNGQKLQGPQTAFEVHQMLKAKNLLDQYPLFTAIYNICYEGLPATKLIESLHDHPEHMFESKKSGARL</sequence>
<reference evidence="10" key="1">
    <citation type="submission" date="2015-02" db="EMBL/GenBank/DDBJ databases">
        <title>Genome sequencing for Strongylocentrotus purpuratus.</title>
        <authorList>
            <person name="Murali S."/>
            <person name="Liu Y."/>
            <person name="Vee V."/>
            <person name="English A."/>
            <person name="Wang M."/>
            <person name="Skinner E."/>
            <person name="Han Y."/>
            <person name="Muzny D.M."/>
            <person name="Worley K.C."/>
            <person name="Gibbs R.A."/>
        </authorList>
    </citation>
    <scope>NUCLEOTIDE SEQUENCE</scope>
</reference>
<dbReference type="FunFam" id="1.10.1040.10:FF:000084">
    <property type="entry name" value="Glycerol-3-phosphate dehydrogenase [NAD(+)], cytoplasmic"/>
    <property type="match status" value="1"/>
</dbReference>
<dbReference type="InterPro" id="IPR036291">
    <property type="entry name" value="NAD(P)-bd_dom_sf"/>
</dbReference>
<feature type="domain" description="Glycerol-3-phosphate dehydrogenase NAD-dependent N-terminal" evidence="7">
    <location>
        <begin position="68"/>
        <end position="236"/>
    </location>
</feature>
<feature type="domain" description="Glycerol-3-phosphate dehydrogenase NAD-dependent C-terminal" evidence="8">
    <location>
        <begin position="257"/>
        <end position="402"/>
    </location>
</feature>
<dbReference type="GO" id="GO:0042803">
    <property type="term" value="F:protein homodimerization activity"/>
    <property type="evidence" value="ECO:0007669"/>
    <property type="project" value="InterPro"/>
</dbReference>
<dbReference type="InterPro" id="IPR006168">
    <property type="entry name" value="G3P_DH_NAD-dep"/>
</dbReference>
<evidence type="ECO:0000256" key="1">
    <source>
        <dbReference type="ARBA" id="ARBA00011009"/>
    </source>
</evidence>
<dbReference type="InParanoid" id="A0A7M7MY73"/>
<dbReference type="InterPro" id="IPR011128">
    <property type="entry name" value="G3P_DH_NAD-dep_N"/>
</dbReference>
<evidence type="ECO:0000313" key="9">
    <source>
        <dbReference type="EnsemblMetazoa" id="XP_030827922"/>
    </source>
</evidence>
<keyword evidence="2 5" id="KW-0560">Oxidoreductase</keyword>
<dbReference type="GO" id="GO:0005829">
    <property type="term" value="C:cytosol"/>
    <property type="evidence" value="ECO:0000318"/>
    <property type="project" value="GO_Central"/>
</dbReference>
<dbReference type="GeneID" id="763067"/>
<comment type="catalytic activity">
    <reaction evidence="4 6">
        <text>sn-glycerol 3-phosphate + NAD(+) = dihydroxyacetone phosphate + NADH + H(+)</text>
        <dbReference type="Rhea" id="RHEA:11092"/>
        <dbReference type="ChEBI" id="CHEBI:15378"/>
        <dbReference type="ChEBI" id="CHEBI:57540"/>
        <dbReference type="ChEBI" id="CHEBI:57597"/>
        <dbReference type="ChEBI" id="CHEBI:57642"/>
        <dbReference type="ChEBI" id="CHEBI:57945"/>
        <dbReference type="EC" id="1.1.1.8"/>
    </reaction>
</comment>
<reference evidence="9" key="2">
    <citation type="submission" date="2021-01" db="UniProtKB">
        <authorList>
            <consortium name="EnsemblMetazoa"/>
        </authorList>
    </citation>
    <scope>IDENTIFICATION</scope>
</reference>
<dbReference type="PRINTS" id="PR00077">
    <property type="entry name" value="GPDHDRGNASE"/>
</dbReference>
<protein>
    <recommendedName>
        <fullName evidence="6">Glycerol-3-phosphate dehydrogenase [NAD(+)]</fullName>
        <ecNumber evidence="6">1.1.1.8</ecNumber>
    </recommendedName>
</protein>
<dbReference type="FunCoup" id="A0A7M7MY73">
    <property type="interactions" value="1439"/>
</dbReference>
<dbReference type="Pfam" id="PF01210">
    <property type="entry name" value="NAD_Gly3P_dh_N"/>
    <property type="match status" value="1"/>
</dbReference>
<dbReference type="InterPro" id="IPR008927">
    <property type="entry name" value="6-PGluconate_DH-like_C_sf"/>
</dbReference>
<dbReference type="InterPro" id="IPR017751">
    <property type="entry name" value="G3P_DH_NAD-dep_euk"/>
</dbReference>
<evidence type="ECO:0000256" key="3">
    <source>
        <dbReference type="ARBA" id="ARBA00023027"/>
    </source>
</evidence>
<dbReference type="Proteomes" id="UP000007110">
    <property type="component" value="Unassembled WGS sequence"/>
</dbReference>
<dbReference type="InterPro" id="IPR013328">
    <property type="entry name" value="6PGD_dom2"/>
</dbReference>
<dbReference type="NCBIfam" id="TIGR03376">
    <property type="entry name" value="glycerol3P_DH"/>
    <property type="match status" value="1"/>
</dbReference>
<dbReference type="SUPFAM" id="SSF48179">
    <property type="entry name" value="6-phosphogluconate dehydrogenase C-terminal domain-like"/>
    <property type="match status" value="1"/>
</dbReference>
<evidence type="ECO:0000256" key="4">
    <source>
        <dbReference type="ARBA" id="ARBA00048683"/>
    </source>
</evidence>
<dbReference type="OMA" id="NRMFGNM"/>
<evidence type="ECO:0000256" key="2">
    <source>
        <dbReference type="ARBA" id="ARBA00023002"/>
    </source>
</evidence>
<dbReference type="KEGG" id="spu:763067"/>
<accession>A0A7M7MY73</accession>
<dbReference type="GO" id="GO:0051287">
    <property type="term" value="F:NAD binding"/>
    <property type="evidence" value="ECO:0007669"/>
    <property type="project" value="UniProtKB-UniRule"/>
</dbReference>
<dbReference type="Gene3D" id="3.40.50.720">
    <property type="entry name" value="NAD(P)-binding Rossmann-like Domain"/>
    <property type="match status" value="1"/>
</dbReference>
<evidence type="ECO:0000259" key="7">
    <source>
        <dbReference type="Pfam" id="PF01210"/>
    </source>
</evidence>
<dbReference type="OrthoDB" id="10263760at2759"/>
<dbReference type="GO" id="GO:0005975">
    <property type="term" value="P:carbohydrate metabolic process"/>
    <property type="evidence" value="ECO:0007669"/>
    <property type="project" value="InterPro"/>
</dbReference>
<dbReference type="GO" id="GO:0047952">
    <property type="term" value="F:glycerol-3-phosphate dehydrogenase [NAD(P)+] activity"/>
    <property type="evidence" value="ECO:0000318"/>
    <property type="project" value="GO_Central"/>
</dbReference>
<evidence type="ECO:0000256" key="6">
    <source>
        <dbReference type="RuleBase" id="RU361243"/>
    </source>
</evidence>
<organism evidence="9 10">
    <name type="scientific">Strongylocentrotus purpuratus</name>
    <name type="common">Purple sea urchin</name>
    <dbReference type="NCBI Taxonomy" id="7668"/>
    <lineage>
        <taxon>Eukaryota</taxon>
        <taxon>Metazoa</taxon>
        <taxon>Echinodermata</taxon>
        <taxon>Eleutherozoa</taxon>
        <taxon>Echinozoa</taxon>
        <taxon>Echinoidea</taxon>
        <taxon>Euechinoidea</taxon>
        <taxon>Echinacea</taxon>
        <taxon>Camarodonta</taxon>
        <taxon>Echinidea</taxon>
        <taxon>Strongylocentrotidae</taxon>
        <taxon>Strongylocentrotus</taxon>
    </lineage>
</organism>